<dbReference type="SMART" id="SM00220">
    <property type="entry name" value="S_TKc"/>
    <property type="match status" value="1"/>
</dbReference>
<dbReference type="InterPro" id="IPR011009">
    <property type="entry name" value="Kinase-like_dom_sf"/>
</dbReference>
<feature type="compositionally biased region" description="Basic and acidic residues" evidence="9">
    <location>
        <begin position="555"/>
        <end position="568"/>
    </location>
</feature>
<proteinExistence type="predicted"/>
<dbReference type="PANTHER" id="PTHR47634:SF9">
    <property type="entry name" value="PROTEIN KINASE DOMAIN-CONTAINING PROTEIN-RELATED"/>
    <property type="match status" value="1"/>
</dbReference>
<feature type="domain" description="Protein kinase" evidence="10">
    <location>
        <begin position="38"/>
        <end position="504"/>
    </location>
</feature>
<feature type="region of interest" description="Disordered" evidence="9">
    <location>
        <begin position="1"/>
        <end position="25"/>
    </location>
</feature>
<dbReference type="GO" id="GO:0005524">
    <property type="term" value="F:ATP binding"/>
    <property type="evidence" value="ECO:0007669"/>
    <property type="project" value="UniProtKB-KW"/>
</dbReference>
<accession>A0A250X6A8</accession>
<evidence type="ECO:0000256" key="1">
    <source>
        <dbReference type="ARBA" id="ARBA00012513"/>
    </source>
</evidence>
<dbReference type="Gene3D" id="3.30.200.20">
    <property type="entry name" value="Phosphorylase Kinase, domain 1"/>
    <property type="match status" value="1"/>
</dbReference>
<evidence type="ECO:0000313" key="11">
    <source>
        <dbReference type="EMBL" id="GAX78608.1"/>
    </source>
</evidence>
<feature type="compositionally biased region" description="Low complexity" evidence="9">
    <location>
        <begin position="117"/>
        <end position="129"/>
    </location>
</feature>
<dbReference type="AlphaFoldDB" id="A0A250X6A8"/>
<feature type="region of interest" description="Disordered" evidence="9">
    <location>
        <begin position="549"/>
        <end position="568"/>
    </location>
</feature>
<dbReference type="Gene3D" id="1.10.510.10">
    <property type="entry name" value="Transferase(Phosphotransferase) domain 1"/>
    <property type="match status" value="2"/>
</dbReference>
<evidence type="ECO:0000256" key="8">
    <source>
        <dbReference type="ARBA" id="ARBA00048679"/>
    </source>
</evidence>
<keyword evidence="3" id="KW-0808">Transferase</keyword>
<dbReference type="GO" id="GO:0000245">
    <property type="term" value="P:spliceosomal complex assembly"/>
    <property type="evidence" value="ECO:0007669"/>
    <property type="project" value="TreeGrafter"/>
</dbReference>
<sequence>MPSLFSASAAENGQSDTSSVRSFPPSISPGDVLNHSRYKIDSLYGESISCEFWKAMDLKNEGRQVMIKVAKDGSLPGFNQACYERDMTLAAQFDFNLAEDADEGGLRGAEAADRSSLRSTASSTSSTAGSQPVVRCLDAFELYGPTKACHSFMTAHGHDVWYAVMTAHGHDVWYAVMTAHGHDVWYAVMTAHGHDVCQRGIMHMDLCPDNILLRAPFQTSFEMETWDLIKLQASNVMRSLFHQQPVEPHFKQVPLGTITESNLHRAKMVLSDFGRAKHIQLLNLPQISDSCGNCELPEFRPPEEILELVKTPSYDTWQLGLMVWWMATGSPLFNPQPKTLEQLLPAENNSPSNSASTAFDKGDLIRQQSSERSSSTSAHPCWEPASDIMNRNPREALRKGMVRGALAYDVNEMHLAAMVAMLGRFSSEMVEASPIKRMYFRKSGRLKMEANVAIQPVSLEEILVNGYKFNEAEATSLASFVKPLLELDPLKRPEPAELLSHPWLVETSKSKDDKSDDASSSKQKQAVAMEDPGIGRRLWWSPLVMLRKHRGQKQQQERDDEDRSLRDDFSNNHQIITLDPSTVKTAVGSVTFSDNVAEARGQNMKVSSVSSVFSESLVSDELVT</sequence>
<dbReference type="EMBL" id="BEGY01000034">
    <property type="protein sequence ID" value="GAX78608.1"/>
    <property type="molecule type" value="Genomic_DNA"/>
</dbReference>
<evidence type="ECO:0000259" key="10">
    <source>
        <dbReference type="PROSITE" id="PS50011"/>
    </source>
</evidence>
<dbReference type="InterPro" id="IPR051334">
    <property type="entry name" value="SRPK"/>
</dbReference>
<gene>
    <name evidence="11" type="ORF">CEUSTIGMA_g6047.t1</name>
</gene>
<evidence type="ECO:0000313" key="12">
    <source>
        <dbReference type="Proteomes" id="UP000232323"/>
    </source>
</evidence>
<dbReference type="Pfam" id="PF00069">
    <property type="entry name" value="Pkinase"/>
    <property type="match status" value="1"/>
</dbReference>
<protein>
    <recommendedName>
        <fullName evidence="1">non-specific serine/threonine protein kinase</fullName>
        <ecNumber evidence="1">2.7.11.1</ecNumber>
    </recommendedName>
</protein>
<dbReference type="EC" id="2.7.11.1" evidence="1"/>
<keyword evidence="4" id="KW-0547">Nucleotide-binding</keyword>
<evidence type="ECO:0000256" key="3">
    <source>
        <dbReference type="ARBA" id="ARBA00022679"/>
    </source>
</evidence>
<name>A0A250X6A8_9CHLO</name>
<comment type="catalytic activity">
    <reaction evidence="7">
        <text>L-threonyl-[protein] + ATP = O-phospho-L-threonyl-[protein] + ADP + H(+)</text>
        <dbReference type="Rhea" id="RHEA:46608"/>
        <dbReference type="Rhea" id="RHEA-COMP:11060"/>
        <dbReference type="Rhea" id="RHEA-COMP:11605"/>
        <dbReference type="ChEBI" id="CHEBI:15378"/>
        <dbReference type="ChEBI" id="CHEBI:30013"/>
        <dbReference type="ChEBI" id="CHEBI:30616"/>
        <dbReference type="ChEBI" id="CHEBI:61977"/>
        <dbReference type="ChEBI" id="CHEBI:456216"/>
        <dbReference type="EC" id="2.7.11.1"/>
    </reaction>
</comment>
<dbReference type="STRING" id="1157962.A0A250X6A8"/>
<dbReference type="InterPro" id="IPR000719">
    <property type="entry name" value="Prot_kinase_dom"/>
</dbReference>
<dbReference type="Proteomes" id="UP000232323">
    <property type="component" value="Unassembled WGS sequence"/>
</dbReference>
<feature type="region of interest" description="Disordered" evidence="9">
    <location>
        <begin position="106"/>
        <end position="129"/>
    </location>
</feature>
<keyword evidence="12" id="KW-1185">Reference proteome</keyword>
<evidence type="ECO:0000256" key="6">
    <source>
        <dbReference type="ARBA" id="ARBA00022840"/>
    </source>
</evidence>
<dbReference type="PROSITE" id="PS50011">
    <property type="entry name" value="PROTEIN_KINASE_DOM"/>
    <property type="match status" value="1"/>
</dbReference>
<keyword evidence="2" id="KW-0723">Serine/threonine-protein kinase</keyword>
<dbReference type="OrthoDB" id="5979581at2759"/>
<dbReference type="SUPFAM" id="SSF56112">
    <property type="entry name" value="Protein kinase-like (PK-like)"/>
    <property type="match status" value="1"/>
</dbReference>
<feature type="region of interest" description="Disordered" evidence="9">
    <location>
        <begin position="365"/>
        <end position="387"/>
    </location>
</feature>
<reference evidence="11 12" key="1">
    <citation type="submission" date="2017-08" db="EMBL/GenBank/DDBJ databases">
        <title>Acidophilic green algal genome provides insights into adaptation to an acidic environment.</title>
        <authorList>
            <person name="Hirooka S."/>
            <person name="Hirose Y."/>
            <person name="Kanesaki Y."/>
            <person name="Higuchi S."/>
            <person name="Fujiwara T."/>
            <person name="Onuma R."/>
            <person name="Era A."/>
            <person name="Ohbayashi R."/>
            <person name="Uzuka A."/>
            <person name="Nozaki H."/>
            <person name="Yoshikawa H."/>
            <person name="Miyagishima S.Y."/>
        </authorList>
    </citation>
    <scope>NUCLEOTIDE SEQUENCE [LARGE SCALE GENOMIC DNA]</scope>
    <source>
        <strain evidence="11 12">NIES-2499</strain>
    </source>
</reference>
<keyword evidence="6" id="KW-0067">ATP-binding</keyword>
<dbReference type="GO" id="GO:0004674">
    <property type="term" value="F:protein serine/threonine kinase activity"/>
    <property type="evidence" value="ECO:0007669"/>
    <property type="project" value="UniProtKB-KW"/>
</dbReference>
<feature type="region of interest" description="Disordered" evidence="9">
    <location>
        <begin position="501"/>
        <end position="528"/>
    </location>
</feature>
<dbReference type="GO" id="GO:0050684">
    <property type="term" value="P:regulation of mRNA processing"/>
    <property type="evidence" value="ECO:0007669"/>
    <property type="project" value="TreeGrafter"/>
</dbReference>
<comment type="catalytic activity">
    <reaction evidence="8">
        <text>L-seryl-[protein] + ATP = O-phospho-L-seryl-[protein] + ADP + H(+)</text>
        <dbReference type="Rhea" id="RHEA:17989"/>
        <dbReference type="Rhea" id="RHEA-COMP:9863"/>
        <dbReference type="Rhea" id="RHEA-COMP:11604"/>
        <dbReference type="ChEBI" id="CHEBI:15378"/>
        <dbReference type="ChEBI" id="CHEBI:29999"/>
        <dbReference type="ChEBI" id="CHEBI:30616"/>
        <dbReference type="ChEBI" id="CHEBI:83421"/>
        <dbReference type="ChEBI" id="CHEBI:456216"/>
        <dbReference type="EC" id="2.7.11.1"/>
    </reaction>
</comment>
<evidence type="ECO:0000256" key="7">
    <source>
        <dbReference type="ARBA" id="ARBA00047899"/>
    </source>
</evidence>
<evidence type="ECO:0000256" key="5">
    <source>
        <dbReference type="ARBA" id="ARBA00022777"/>
    </source>
</evidence>
<evidence type="ECO:0000256" key="2">
    <source>
        <dbReference type="ARBA" id="ARBA00022527"/>
    </source>
</evidence>
<feature type="compositionally biased region" description="Low complexity" evidence="9">
    <location>
        <begin position="366"/>
        <end position="377"/>
    </location>
</feature>
<feature type="compositionally biased region" description="Polar residues" evidence="9">
    <location>
        <begin position="1"/>
        <end position="21"/>
    </location>
</feature>
<keyword evidence="5" id="KW-0418">Kinase</keyword>
<evidence type="ECO:0000256" key="9">
    <source>
        <dbReference type="SAM" id="MobiDB-lite"/>
    </source>
</evidence>
<dbReference type="PANTHER" id="PTHR47634">
    <property type="entry name" value="PROTEIN KINASE DOMAIN-CONTAINING PROTEIN-RELATED"/>
    <property type="match status" value="1"/>
</dbReference>
<evidence type="ECO:0000256" key="4">
    <source>
        <dbReference type="ARBA" id="ARBA00022741"/>
    </source>
</evidence>
<comment type="caution">
    <text evidence="11">The sequence shown here is derived from an EMBL/GenBank/DDBJ whole genome shotgun (WGS) entry which is preliminary data.</text>
</comment>
<organism evidence="11 12">
    <name type="scientific">Chlamydomonas eustigma</name>
    <dbReference type="NCBI Taxonomy" id="1157962"/>
    <lineage>
        <taxon>Eukaryota</taxon>
        <taxon>Viridiplantae</taxon>
        <taxon>Chlorophyta</taxon>
        <taxon>core chlorophytes</taxon>
        <taxon>Chlorophyceae</taxon>
        <taxon>CS clade</taxon>
        <taxon>Chlamydomonadales</taxon>
        <taxon>Chlamydomonadaceae</taxon>
        <taxon>Chlamydomonas</taxon>
    </lineage>
</organism>
<feature type="compositionally biased region" description="Basic and acidic residues" evidence="9">
    <location>
        <begin position="508"/>
        <end position="519"/>
    </location>
</feature>